<protein>
    <submittedName>
        <fullName evidence="6">Adhesin</fullName>
    </submittedName>
    <submittedName>
        <fullName evidence="7">SIS domain-containing protein</fullName>
    </submittedName>
</protein>
<proteinExistence type="inferred from homology"/>
<dbReference type="InterPro" id="IPR050303">
    <property type="entry name" value="GatZ_KbaZ_carbometab"/>
</dbReference>
<dbReference type="Proteomes" id="UP001203972">
    <property type="component" value="Unassembled WGS sequence"/>
</dbReference>
<evidence type="ECO:0000313" key="9">
    <source>
        <dbReference type="EMBL" id="QJA04559.1"/>
    </source>
</evidence>
<accession>A0A099ICR5</accession>
<dbReference type="InterPro" id="IPR046348">
    <property type="entry name" value="SIS_dom_sf"/>
</dbReference>
<dbReference type="Proteomes" id="UP000030008">
    <property type="component" value="Unassembled WGS sequence"/>
</dbReference>
<dbReference type="InterPro" id="IPR035466">
    <property type="entry name" value="GlmS/AgaS_SIS"/>
</dbReference>
<reference evidence="7" key="4">
    <citation type="journal article" date="2022" name="Clin. Infect. Dis.">
        <title>Association between Clostridium innocuum and antibiotic-associated diarrhea in adults and children: A cross-sectional study and comparative genomics analysis.</title>
        <authorList>
            <person name="Cherny K.E."/>
            <person name="Muscat E.B."/>
            <person name="Balaji A."/>
            <person name="Mukherjee J."/>
            <person name="Ozer E.A."/>
            <person name="Angarone M.P."/>
            <person name="Hauser A.R."/>
            <person name="Sichel J.S."/>
            <person name="Amponsah E."/>
            <person name="Kociolek L.K."/>
        </authorList>
    </citation>
    <scope>NUCLEOTIDE SEQUENCE</scope>
    <source>
        <strain evidence="7">NU1-AC-029v</strain>
    </source>
</reference>
<gene>
    <name evidence="6" type="ORF">CIAN88_02085</name>
    <name evidence="9" type="ORF">G4D54_20050</name>
    <name evidence="8" type="ORF">GT664_07430</name>
    <name evidence="7" type="ORF">MKC95_01505</name>
</gene>
<dbReference type="EMBL" id="JAKTMA010000002">
    <property type="protein sequence ID" value="MCR0231444.1"/>
    <property type="molecule type" value="Genomic_DNA"/>
</dbReference>
<dbReference type="Gene3D" id="3.40.50.10490">
    <property type="entry name" value="Glucose-6-phosphate isomerase like protein, domain 1"/>
    <property type="match status" value="2"/>
</dbReference>
<dbReference type="Pfam" id="PF01380">
    <property type="entry name" value="SIS"/>
    <property type="match status" value="1"/>
</dbReference>
<dbReference type="CDD" id="cd05010">
    <property type="entry name" value="SIS_AgaS_like"/>
    <property type="match status" value="1"/>
</dbReference>
<comment type="similarity">
    <text evidence="1">Belongs to the SIS family. AgaS subfamily.</text>
</comment>
<evidence type="ECO:0000256" key="3">
    <source>
        <dbReference type="ARBA" id="ARBA00022801"/>
    </source>
</evidence>
<dbReference type="PROSITE" id="PS51464">
    <property type="entry name" value="SIS"/>
    <property type="match status" value="2"/>
</dbReference>
<evidence type="ECO:0000313" key="10">
    <source>
        <dbReference type="Proteomes" id="UP000030008"/>
    </source>
</evidence>
<dbReference type="SUPFAM" id="SSF53697">
    <property type="entry name" value="SIS domain"/>
    <property type="match status" value="1"/>
</dbReference>
<evidence type="ECO:0000313" key="6">
    <source>
        <dbReference type="EMBL" id="KGJ54758.1"/>
    </source>
</evidence>
<sequence>MIFGKDTKEWESLKGIYTATEINQQPNTWKKTIKQVEEHKEEIKAFIENVTKHDDYDIILTGAGTSEFVGNAIFTYVSKRTNYKTKSYATTDIVAAPENYLSQTKPTLLISYGRSGNSPESVGAVDVADEVCGKNLYHLFITCNHEGALSKAAEKRENAYAINLTPETHDQSFAMTSSFSNMMLATLLCFSLDNLDEVKAELEDVIKAAERMLANNWEFFKDAVGAYDFNRIVYLGANCLKGIAQESQLKILELTAGRVATMYDSPMGFRHGPKSIINDDTLTIVYLSDDPYTRQYEVDLIKEMSPQRKGNKLMAIMNKRDEEVAGLVDYAFSFDLDNEHENAFLGFDYIVAAQVLALFKSLSYDITPDNPCPTGEVNRVVKGVILHPYTKR</sequence>
<evidence type="ECO:0000256" key="1">
    <source>
        <dbReference type="ARBA" id="ARBA00007748"/>
    </source>
</evidence>
<dbReference type="GeneID" id="61927881"/>
<reference evidence="6 10" key="1">
    <citation type="submission" date="2014-08" db="EMBL/GenBank/DDBJ databases">
        <title>Clostridium innocuum, an unnegligible vancomycin-resistant pathogen causing extra-intestinal infections.</title>
        <authorList>
            <person name="Feng Y."/>
            <person name="Chiu C.-H."/>
        </authorList>
    </citation>
    <scope>NUCLEOTIDE SEQUENCE [LARGE SCALE GENOMIC DNA]</scope>
    <source>
        <strain evidence="6 10">AN88</strain>
    </source>
</reference>
<reference evidence="9 11" key="3">
    <citation type="submission" date="2020-02" db="EMBL/GenBank/DDBJ databases">
        <authorList>
            <person name="Kociolek L.K."/>
            <person name="Ozer E.A."/>
        </authorList>
    </citation>
    <scope>NUCLEOTIDE SEQUENCE [LARGE SCALE GENOMIC DNA]</scope>
    <source>
        <strain evidence="9 11">ATCC 14501</strain>
    </source>
</reference>
<dbReference type="GO" id="GO:0009401">
    <property type="term" value="P:phosphoenolpyruvate-dependent sugar phosphotransferase system"/>
    <property type="evidence" value="ECO:0007669"/>
    <property type="project" value="TreeGrafter"/>
</dbReference>
<name>A0A099ICR5_CLOIN</name>
<dbReference type="GO" id="GO:0016787">
    <property type="term" value="F:hydrolase activity"/>
    <property type="evidence" value="ECO:0007669"/>
    <property type="project" value="UniProtKB-KW"/>
</dbReference>
<dbReference type="GO" id="GO:1901135">
    <property type="term" value="P:carbohydrate derivative metabolic process"/>
    <property type="evidence" value="ECO:0007669"/>
    <property type="project" value="InterPro"/>
</dbReference>
<dbReference type="Proteomes" id="UP000503330">
    <property type="component" value="Chromosome"/>
</dbReference>
<evidence type="ECO:0000256" key="2">
    <source>
        <dbReference type="ARBA" id="ARBA00022737"/>
    </source>
</evidence>
<dbReference type="GO" id="GO:0097367">
    <property type="term" value="F:carbohydrate derivative binding"/>
    <property type="evidence" value="ECO:0007669"/>
    <property type="project" value="InterPro"/>
</dbReference>
<feature type="domain" description="SIS" evidence="5">
    <location>
        <begin position="47"/>
        <end position="198"/>
    </location>
</feature>
<dbReference type="PANTHER" id="PTHR32502:SF3">
    <property type="entry name" value="D-GALACTOSAMINE-6-PHOSPHATE DEAMINASE AGAS-RELATED"/>
    <property type="match status" value="1"/>
</dbReference>
<reference evidence="8" key="2">
    <citation type="journal article" date="2019" name="Nat. Med.">
        <title>A library of human gut bacterial isolates paired with longitudinal multiomics data enables mechanistic microbiome research.</title>
        <authorList>
            <person name="Poyet M."/>
            <person name="Groussin M."/>
            <person name="Gibbons S.M."/>
            <person name="Avila-Pacheco J."/>
            <person name="Jiang X."/>
            <person name="Kearney S.M."/>
            <person name="Perrotta A.R."/>
            <person name="Berdy B."/>
            <person name="Zhao S."/>
            <person name="Lieberman T.D."/>
            <person name="Swanson P.K."/>
            <person name="Smith M."/>
            <person name="Roesemann S."/>
            <person name="Alexander J.E."/>
            <person name="Rich S.A."/>
            <person name="Livny J."/>
            <person name="Vlamakis H."/>
            <person name="Clish C."/>
            <person name="Bullock K."/>
            <person name="Deik A."/>
            <person name="Scott J."/>
            <person name="Pierce K.A."/>
            <person name="Xavier R.J."/>
            <person name="Alm E.J."/>
        </authorList>
    </citation>
    <scope>NUCLEOTIDE SEQUENCE</scope>
    <source>
        <strain evidence="8">BIOML-A12</strain>
    </source>
</reference>
<dbReference type="AlphaFoldDB" id="A0A099ICR5"/>
<dbReference type="InterPro" id="IPR035464">
    <property type="entry name" value="SIS_AgaS"/>
</dbReference>
<evidence type="ECO:0000313" key="8">
    <source>
        <dbReference type="EMBL" id="MZH55592.1"/>
    </source>
</evidence>
<keyword evidence="2" id="KW-0677">Repeat</keyword>
<evidence type="ECO:0000259" key="5">
    <source>
        <dbReference type="PROSITE" id="PS51464"/>
    </source>
</evidence>
<dbReference type="RefSeq" id="WP_002605999.1">
    <property type="nucleotide sequence ID" value="NZ_AP025565.1"/>
</dbReference>
<evidence type="ECO:0000313" key="7">
    <source>
        <dbReference type="EMBL" id="MCR0231444.1"/>
    </source>
</evidence>
<keyword evidence="3" id="KW-0378">Hydrolase</keyword>
<dbReference type="Proteomes" id="UP000604383">
    <property type="component" value="Unassembled WGS sequence"/>
</dbReference>
<dbReference type="EMBL" id="JQIF01000009">
    <property type="protein sequence ID" value="KGJ54758.1"/>
    <property type="molecule type" value="Genomic_DNA"/>
</dbReference>
<dbReference type="CDD" id="cd05008">
    <property type="entry name" value="SIS_GlmS_GlmD_1"/>
    <property type="match status" value="1"/>
</dbReference>
<dbReference type="GO" id="GO:0005886">
    <property type="term" value="C:plasma membrane"/>
    <property type="evidence" value="ECO:0007669"/>
    <property type="project" value="TreeGrafter"/>
</dbReference>
<dbReference type="EMBL" id="CP048838">
    <property type="protein sequence ID" value="QJA04559.1"/>
    <property type="molecule type" value="Genomic_DNA"/>
</dbReference>
<organism evidence="6 10">
    <name type="scientific">Clostridium innocuum</name>
    <dbReference type="NCBI Taxonomy" id="1522"/>
    <lineage>
        <taxon>Bacteria</taxon>
        <taxon>Bacillati</taxon>
        <taxon>Bacillota</taxon>
        <taxon>Clostridia</taxon>
        <taxon>Eubacteriales</taxon>
        <taxon>Clostridiaceae</taxon>
        <taxon>Clostridium</taxon>
    </lineage>
</organism>
<feature type="domain" description="SIS" evidence="5">
    <location>
        <begin position="220"/>
        <end position="371"/>
    </location>
</feature>
<dbReference type="PANTHER" id="PTHR32502">
    <property type="entry name" value="N-ACETYLGALACTOSAMINE PERMEASE II COMPONENT-RELATED"/>
    <property type="match status" value="1"/>
</dbReference>
<dbReference type="EMBL" id="WWTN01000009">
    <property type="protein sequence ID" value="MZH55592.1"/>
    <property type="molecule type" value="Genomic_DNA"/>
</dbReference>
<evidence type="ECO:0000313" key="11">
    <source>
        <dbReference type="Proteomes" id="UP000503330"/>
    </source>
</evidence>
<comment type="catalytic activity">
    <reaction evidence="4">
        <text>D-galactosamine 6-phosphate + H2O = D-tagatopyranose 1-phosphate + NH4(+)</text>
        <dbReference type="Rhea" id="RHEA:47680"/>
        <dbReference type="ChEBI" id="CHEBI:15377"/>
        <dbReference type="ChEBI" id="CHEBI:28938"/>
        <dbReference type="ChEBI" id="CHEBI:71674"/>
        <dbReference type="ChEBI" id="CHEBI:138150"/>
    </reaction>
</comment>
<dbReference type="InterPro" id="IPR001347">
    <property type="entry name" value="SIS_dom"/>
</dbReference>
<evidence type="ECO:0000256" key="4">
    <source>
        <dbReference type="ARBA" id="ARBA00029292"/>
    </source>
</evidence>